<dbReference type="AlphaFoldDB" id="A0A5D4UDX2"/>
<dbReference type="Proteomes" id="UP000324269">
    <property type="component" value="Unassembled WGS sequence"/>
</dbReference>
<dbReference type="EMBL" id="VTEZ01000003">
    <property type="protein sequence ID" value="TYS85371.1"/>
    <property type="molecule type" value="Genomic_DNA"/>
</dbReference>
<dbReference type="OrthoDB" id="2941391at2"/>
<accession>A0A5D4UDX2</accession>
<reference evidence="2 3" key="1">
    <citation type="submission" date="2019-08" db="EMBL/GenBank/DDBJ databases">
        <title>Bacillus genomes from the desert of Cuatro Cienegas, Coahuila.</title>
        <authorList>
            <person name="Olmedo-Alvarez G."/>
        </authorList>
    </citation>
    <scope>NUCLEOTIDE SEQUENCE [LARGE SCALE GENOMIC DNA]</scope>
    <source>
        <strain evidence="2 3">CH87b_3T</strain>
    </source>
</reference>
<gene>
    <name evidence="2" type="ORF">FZC85_10265</name>
</gene>
<sequence length="68" mass="7913">MIDSCGNSWTGETPEAQPRRLTASPAESEHPVAEINYYFLLCNSNKLYEKSQIKRTNRAGWFFYSFIF</sequence>
<protein>
    <submittedName>
        <fullName evidence="2">Uncharacterized protein</fullName>
    </submittedName>
</protein>
<organism evidence="2 3">
    <name type="scientific">Rossellomorea aquimaris</name>
    <dbReference type="NCBI Taxonomy" id="189382"/>
    <lineage>
        <taxon>Bacteria</taxon>
        <taxon>Bacillati</taxon>
        <taxon>Bacillota</taxon>
        <taxon>Bacilli</taxon>
        <taxon>Bacillales</taxon>
        <taxon>Bacillaceae</taxon>
        <taxon>Rossellomorea</taxon>
    </lineage>
</organism>
<evidence type="ECO:0000256" key="1">
    <source>
        <dbReference type="SAM" id="MobiDB-lite"/>
    </source>
</evidence>
<proteinExistence type="predicted"/>
<comment type="caution">
    <text evidence="2">The sequence shown here is derived from an EMBL/GenBank/DDBJ whole genome shotgun (WGS) entry which is preliminary data.</text>
</comment>
<name>A0A5D4UDX2_9BACI</name>
<feature type="compositionally biased region" description="Polar residues" evidence="1">
    <location>
        <begin position="1"/>
        <end position="11"/>
    </location>
</feature>
<feature type="region of interest" description="Disordered" evidence="1">
    <location>
        <begin position="1"/>
        <end position="28"/>
    </location>
</feature>
<evidence type="ECO:0000313" key="3">
    <source>
        <dbReference type="Proteomes" id="UP000324269"/>
    </source>
</evidence>
<evidence type="ECO:0000313" key="2">
    <source>
        <dbReference type="EMBL" id="TYS85371.1"/>
    </source>
</evidence>